<keyword evidence="3" id="KW-1185">Reference proteome</keyword>
<accession>A0AAN7MMV6</accession>
<organism evidence="2 3">
    <name type="scientific">Trapa natans</name>
    <name type="common">Water chestnut</name>
    <dbReference type="NCBI Taxonomy" id="22666"/>
    <lineage>
        <taxon>Eukaryota</taxon>
        <taxon>Viridiplantae</taxon>
        <taxon>Streptophyta</taxon>
        <taxon>Embryophyta</taxon>
        <taxon>Tracheophyta</taxon>
        <taxon>Spermatophyta</taxon>
        <taxon>Magnoliopsida</taxon>
        <taxon>eudicotyledons</taxon>
        <taxon>Gunneridae</taxon>
        <taxon>Pentapetalae</taxon>
        <taxon>rosids</taxon>
        <taxon>malvids</taxon>
        <taxon>Myrtales</taxon>
        <taxon>Lythraceae</taxon>
        <taxon>Trapa</taxon>
    </lineage>
</organism>
<dbReference type="Proteomes" id="UP001346149">
    <property type="component" value="Unassembled WGS sequence"/>
</dbReference>
<evidence type="ECO:0000313" key="3">
    <source>
        <dbReference type="Proteomes" id="UP001346149"/>
    </source>
</evidence>
<evidence type="ECO:0000313" key="2">
    <source>
        <dbReference type="EMBL" id="KAK4798006.1"/>
    </source>
</evidence>
<sequence length="194" mass="22260">MILRSTKKFIQKTFHSVKYILSGSTRYQKLPKGHNSAPSFNLYSGDDNAKCPQALYSEKTNEMIKAGKKKTVLSLELEVKKKRDEEVSAEEDDMIPGKYTGSSTSRDTRLQGRRDPIDESYGWRGHRSFLVAKKLKEMEIIDAGNADHVTDIQEVLHYYSLLTCPAYLDIVDRFFLHMYAEFLRVNATLRSSHS</sequence>
<dbReference type="AlphaFoldDB" id="A0AAN7MMV6"/>
<name>A0AAN7MMV6_TRANT</name>
<gene>
    <name evidence="2" type="ORF">SAY86_030332</name>
</gene>
<reference evidence="2 3" key="1">
    <citation type="journal article" date="2023" name="Hortic Res">
        <title>Pangenome of water caltrop reveals structural variations and asymmetric subgenome divergence after allopolyploidization.</title>
        <authorList>
            <person name="Zhang X."/>
            <person name="Chen Y."/>
            <person name="Wang L."/>
            <person name="Yuan Y."/>
            <person name="Fang M."/>
            <person name="Shi L."/>
            <person name="Lu R."/>
            <person name="Comes H.P."/>
            <person name="Ma Y."/>
            <person name="Chen Y."/>
            <person name="Huang G."/>
            <person name="Zhou Y."/>
            <person name="Zheng Z."/>
            <person name="Qiu Y."/>
        </authorList>
    </citation>
    <scope>NUCLEOTIDE SEQUENCE [LARGE SCALE GENOMIC DNA]</scope>
    <source>
        <strain evidence="2">F231</strain>
    </source>
</reference>
<protein>
    <submittedName>
        <fullName evidence="2">Uncharacterized protein</fullName>
    </submittedName>
</protein>
<dbReference type="PANTHER" id="PTHR35461">
    <property type="entry name" value="BNAANNG14610D PROTEIN"/>
    <property type="match status" value="1"/>
</dbReference>
<evidence type="ECO:0000256" key="1">
    <source>
        <dbReference type="SAM" id="MobiDB-lite"/>
    </source>
</evidence>
<proteinExistence type="predicted"/>
<dbReference type="EMBL" id="JAXQNO010000005">
    <property type="protein sequence ID" value="KAK4798006.1"/>
    <property type="molecule type" value="Genomic_DNA"/>
</dbReference>
<feature type="region of interest" description="Disordered" evidence="1">
    <location>
        <begin position="86"/>
        <end position="113"/>
    </location>
</feature>
<comment type="caution">
    <text evidence="2">The sequence shown here is derived from an EMBL/GenBank/DDBJ whole genome shotgun (WGS) entry which is preliminary data.</text>
</comment>
<dbReference type="PANTHER" id="PTHR35461:SF3">
    <property type="entry name" value="OVATE DOMAIN-CONTAINING PROTEIN"/>
    <property type="match status" value="1"/>
</dbReference>